<organism evidence="1 2">
    <name type="scientific">Arthrospiribacter ruber</name>
    <dbReference type="NCBI Taxonomy" id="2487934"/>
    <lineage>
        <taxon>Bacteria</taxon>
        <taxon>Pseudomonadati</taxon>
        <taxon>Bacteroidota</taxon>
        <taxon>Cytophagia</taxon>
        <taxon>Cytophagales</taxon>
        <taxon>Cyclobacteriaceae</taxon>
        <taxon>Arthrospiribacter</taxon>
    </lineage>
</organism>
<proteinExistence type="predicted"/>
<sequence>MIGEKEDWLRCIEMLFLPQEKIKNLLYCFLILNIIACTPQIDDLPPFQLANDLTVDGQRLVFQSARFSLTGAIEVNEENSHVFGVLELSTDEDFSSPPNSGGSIIRYPLYSVNNEISLPAFPMESGRYTVINETDFEVNNSVLQGENFVFPAEVFLSSNIDGTWAISFSGESGTVQVQFDIQAGLVQVSNSWRSAEGQHVNGTVALPLNYGTFRP</sequence>
<keyword evidence="2" id="KW-1185">Reference proteome</keyword>
<dbReference type="Proteomes" id="UP000727490">
    <property type="component" value="Unassembled WGS sequence"/>
</dbReference>
<dbReference type="RefSeq" id="WP_219288649.1">
    <property type="nucleotide sequence ID" value="NZ_RPHB01000004.1"/>
</dbReference>
<name>A0A951IXB7_9BACT</name>
<gene>
    <name evidence="1" type="ORF">EGN73_09250</name>
</gene>
<dbReference type="EMBL" id="RPHB01000004">
    <property type="protein sequence ID" value="MBW3467999.1"/>
    <property type="molecule type" value="Genomic_DNA"/>
</dbReference>
<evidence type="ECO:0000313" key="2">
    <source>
        <dbReference type="Proteomes" id="UP000727490"/>
    </source>
</evidence>
<protein>
    <submittedName>
        <fullName evidence="1">Uncharacterized protein</fullName>
    </submittedName>
</protein>
<comment type="caution">
    <text evidence="1">The sequence shown here is derived from an EMBL/GenBank/DDBJ whole genome shotgun (WGS) entry which is preliminary data.</text>
</comment>
<dbReference type="AlphaFoldDB" id="A0A951IXB7"/>
<accession>A0A951IXB7</accession>
<evidence type="ECO:0000313" key="1">
    <source>
        <dbReference type="EMBL" id="MBW3467999.1"/>
    </source>
</evidence>
<reference evidence="1 2" key="1">
    <citation type="journal article" date="2020" name="Syst. Appl. Microbiol.">
        <title>Arthrospiribacter ruber gen. nov., sp. nov., a novel bacterium isolated from Arthrospira cultures.</title>
        <authorList>
            <person name="Waleron M."/>
            <person name="Misztak A."/>
            <person name="Waleron M.M."/>
            <person name="Furmaniak M."/>
            <person name="Mrozik A."/>
            <person name="Waleron K."/>
        </authorList>
    </citation>
    <scope>NUCLEOTIDE SEQUENCE [LARGE SCALE GENOMIC DNA]</scope>
    <source>
        <strain evidence="1 2">DPMB0001</strain>
    </source>
</reference>